<keyword evidence="2" id="KW-1185">Reference proteome</keyword>
<accession>A0ABV1QVR4</accession>
<dbReference type="EMBL" id="JBELQE010000138">
    <property type="protein sequence ID" value="MER2253454.1"/>
    <property type="molecule type" value="Genomic_DNA"/>
</dbReference>
<gene>
    <name evidence="1" type="ORF">ABS772_26370</name>
</gene>
<comment type="caution">
    <text evidence="1">The sequence shown here is derived from an EMBL/GenBank/DDBJ whole genome shotgun (WGS) entry which is preliminary data.</text>
</comment>
<reference evidence="1 2" key="1">
    <citation type="submission" date="2024-06" db="EMBL/GenBank/DDBJ databases">
        <authorList>
            <person name="Campbell A.G."/>
        </authorList>
    </citation>
    <scope>NUCLEOTIDE SEQUENCE [LARGE SCALE GENOMIC DNA]</scope>
    <source>
        <strain evidence="1 2">EM12</strain>
    </source>
</reference>
<proteinExistence type="predicted"/>
<dbReference type="RefSeq" id="WP_350397653.1">
    <property type="nucleotide sequence ID" value="NZ_JBELQE010000138.1"/>
</dbReference>
<dbReference type="Proteomes" id="UP001480955">
    <property type="component" value="Unassembled WGS sequence"/>
</dbReference>
<evidence type="ECO:0000313" key="2">
    <source>
        <dbReference type="Proteomes" id="UP001480955"/>
    </source>
</evidence>
<organism evidence="1 2">
    <name type="scientific">Methylorubrum podarium</name>
    <dbReference type="NCBI Taxonomy" id="200476"/>
    <lineage>
        <taxon>Bacteria</taxon>
        <taxon>Pseudomonadati</taxon>
        <taxon>Pseudomonadota</taxon>
        <taxon>Alphaproteobacteria</taxon>
        <taxon>Hyphomicrobiales</taxon>
        <taxon>Methylobacteriaceae</taxon>
        <taxon>Methylorubrum</taxon>
    </lineage>
</organism>
<name>A0ABV1QVR4_9HYPH</name>
<protein>
    <submittedName>
        <fullName evidence="1">Uncharacterized protein</fullName>
    </submittedName>
</protein>
<evidence type="ECO:0000313" key="1">
    <source>
        <dbReference type="EMBL" id="MER2253454.1"/>
    </source>
</evidence>
<sequence>MAVEWRNACGAFRPGSPPGRYLAATAWANLHEGGLMMTGGHKAVGIEPNRILFGNVSGYRNVAGAPVGIPIWEVATRRDGR</sequence>